<evidence type="ECO:0000313" key="2">
    <source>
        <dbReference type="Proteomes" id="UP000078463"/>
    </source>
</evidence>
<evidence type="ECO:0000313" key="1">
    <source>
        <dbReference type="EMBL" id="ANJ00400.1"/>
    </source>
</evidence>
<dbReference type="KEGG" id="pwu:A8O14_10135"/>
<reference evidence="2" key="1">
    <citation type="submission" date="2016-05" db="EMBL/GenBank/DDBJ databases">
        <title>Polynucleobacter sp. QLW-P1FAT50C-4 genome.</title>
        <authorList>
            <person name="Hahn M.W."/>
        </authorList>
    </citation>
    <scope>NUCLEOTIDE SEQUENCE [LARGE SCALE GENOMIC DNA]</scope>
    <source>
        <strain evidence="2">QLW-P1FAT50C-4</strain>
    </source>
</reference>
<proteinExistence type="predicted"/>
<accession>A0A191UHB0</accession>
<keyword evidence="2" id="KW-1185">Reference proteome</keyword>
<sequence length="146" mass="16219">MSTLSTLKLVAVKKPTHIPALQHRRNKLSAKLWEQINLAQSQIDGKPFVVMKFRSVKDVDTGLRKQVEIPKRIKAWWFVADTGKVCFSVKYGTRTLELAKGKPSVQVESAQDLVKALSAIKSAVEAGELDSQIEEASNTLRKGFGK</sequence>
<name>A0A191UHB0_9BURK</name>
<gene>
    <name evidence="1" type="ORF">A8O14_10135</name>
</gene>
<dbReference type="OrthoDB" id="8896471at2"/>
<organism evidence="1 2">
    <name type="scientific">Polynucleobacter wuianus</name>
    <dbReference type="NCBI Taxonomy" id="1743168"/>
    <lineage>
        <taxon>Bacteria</taxon>
        <taxon>Pseudomonadati</taxon>
        <taxon>Pseudomonadota</taxon>
        <taxon>Betaproteobacteria</taxon>
        <taxon>Burkholderiales</taxon>
        <taxon>Burkholderiaceae</taxon>
        <taxon>Polynucleobacter</taxon>
    </lineage>
</organism>
<dbReference type="Pfam" id="PF20346">
    <property type="entry name" value="DUF6641"/>
    <property type="match status" value="1"/>
</dbReference>
<protein>
    <submittedName>
        <fullName evidence="1">Uncharacterized protein</fullName>
    </submittedName>
</protein>
<dbReference type="STRING" id="1743168.A8O14_10135"/>
<dbReference type="Proteomes" id="UP000078463">
    <property type="component" value="Chromosome"/>
</dbReference>
<dbReference type="InterPro" id="IPR046581">
    <property type="entry name" value="DUF6641"/>
</dbReference>
<dbReference type="EMBL" id="CP015922">
    <property type="protein sequence ID" value="ANJ00400.1"/>
    <property type="molecule type" value="Genomic_DNA"/>
</dbReference>
<dbReference type="AlphaFoldDB" id="A0A191UHB0"/>